<proteinExistence type="inferred from homology"/>
<dbReference type="AlphaFoldDB" id="A0A8S1B687"/>
<keyword evidence="10 12" id="KW-0739">Sodium transport</keyword>
<evidence type="ECO:0000256" key="4">
    <source>
        <dbReference type="ARBA" id="ARBA00022461"/>
    </source>
</evidence>
<name>A0A8S1B687_ARCPL</name>
<comment type="caution">
    <text evidence="13">The sequence shown here is derived from an EMBL/GenBank/DDBJ whole genome shotgun (WGS) entry which is preliminary data.</text>
</comment>
<keyword evidence="9" id="KW-0472">Membrane</keyword>
<keyword evidence="11 12" id="KW-0407">Ion channel</keyword>
<keyword evidence="8 12" id="KW-0406">Ion transport</keyword>
<keyword evidence="7" id="KW-0915">Sodium</keyword>
<dbReference type="InterPro" id="IPR001873">
    <property type="entry name" value="ENaC"/>
</dbReference>
<dbReference type="OrthoDB" id="10064411at2759"/>
<dbReference type="Pfam" id="PF00858">
    <property type="entry name" value="ASC"/>
    <property type="match status" value="1"/>
</dbReference>
<keyword evidence="5 12" id="KW-0812">Transmembrane</keyword>
<protein>
    <submittedName>
        <fullName evidence="13">Uncharacterized protein</fullName>
    </submittedName>
</protein>
<accession>A0A8S1B687</accession>
<gene>
    <name evidence="13" type="ORF">APLA_LOCUS14348</name>
</gene>
<keyword evidence="4 12" id="KW-0894">Sodium channel</keyword>
<evidence type="ECO:0000256" key="3">
    <source>
        <dbReference type="ARBA" id="ARBA00022448"/>
    </source>
</evidence>
<keyword evidence="6" id="KW-1133">Transmembrane helix</keyword>
<sequence length="355" mass="40904">MLRITVKEKPIFKKKRDNYARKLKTKKLVNYLQSELRTTTTHGLAYIVNPEIHWFESQTGNGSETTLASYYIAISSVSLESLNVLDLPPPEILKQVKPENYAIIAADLFNNFDMNTLTTHLKWPITLDATMTEMGMCHLINSNVGILDDPTKWGDNTVQYVKKNIELSVHDIDYFVQVLNYADAYKVIVLHALLNYLTDDEKVCSLSELECLIEYKKEIMTLSTTNETRRKMDDIDNLPKCSRDCGCLGNCEADVYQNDYETFLPQKTMNRLKVMVSAFPKVRVMREIIFSFYDLFLRSGGVVNLCIGTSVISLMELIMTALRIPIYEIMQIAKGIWRRYTRPQIQKMSLIKKQS</sequence>
<dbReference type="GO" id="GO:0005272">
    <property type="term" value="F:sodium channel activity"/>
    <property type="evidence" value="ECO:0007669"/>
    <property type="project" value="UniProtKB-KW"/>
</dbReference>
<evidence type="ECO:0000256" key="2">
    <source>
        <dbReference type="ARBA" id="ARBA00007193"/>
    </source>
</evidence>
<organism evidence="13 14">
    <name type="scientific">Arctia plantaginis</name>
    <name type="common">Wood tiger moth</name>
    <name type="synonym">Phalaena plantaginis</name>
    <dbReference type="NCBI Taxonomy" id="874455"/>
    <lineage>
        <taxon>Eukaryota</taxon>
        <taxon>Metazoa</taxon>
        <taxon>Ecdysozoa</taxon>
        <taxon>Arthropoda</taxon>
        <taxon>Hexapoda</taxon>
        <taxon>Insecta</taxon>
        <taxon>Pterygota</taxon>
        <taxon>Neoptera</taxon>
        <taxon>Endopterygota</taxon>
        <taxon>Lepidoptera</taxon>
        <taxon>Glossata</taxon>
        <taxon>Ditrysia</taxon>
        <taxon>Noctuoidea</taxon>
        <taxon>Erebidae</taxon>
        <taxon>Arctiinae</taxon>
        <taxon>Arctia</taxon>
    </lineage>
</organism>
<dbReference type="EMBL" id="CADEBD010000393">
    <property type="protein sequence ID" value="CAB3253589.1"/>
    <property type="molecule type" value="Genomic_DNA"/>
</dbReference>
<comment type="similarity">
    <text evidence="2 12">Belongs to the amiloride-sensitive sodium channel (TC 1.A.6) family.</text>
</comment>
<keyword evidence="3 12" id="KW-0813">Transport</keyword>
<evidence type="ECO:0000256" key="8">
    <source>
        <dbReference type="ARBA" id="ARBA00023065"/>
    </source>
</evidence>
<evidence type="ECO:0000256" key="12">
    <source>
        <dbReference type="RuleBase" id="RU000679"/>
    </source>
</evidence>
<evidence type="ECO:0000313" key="14">
    <source>
        <dbReference type="Proteomes" id="UP000494256"/>
    </source>
</evidence>
<dbReference type="Proteomes" id="UP000494256">
    <property type="component" value="Unassembled WGS sequence"/>
</dbReference>
<evidence type="ECO:0000313" key="13">
    <source>
        <dbReference type="EMBL" id="CAB3253589.1"/>
    </source>
</evidence>
<evidence type="ECO:0000256" key="6">
    <source>
        <dbReference type="ARBA" id="ARBA00022989"/>
    </source>
</evidence>
<comment type="subcellular location">
    <subcellularLocation>
        <location evidence="1">Membrane</location>
        <topology evidence="1">Multi-pass membrane protein</topology>
    </subcellularLocation>
</comment>
<evidence type="ECO:0000256" key="1">
    <source>
        <dbReference type="ARBA" id="ARBA00004141"/>
    </source>
</evidence>
<evidence type="ECO:0000256" key="7">
    <source>
        <dbReference type="ARBA" id="ARBA00023053"/>
    </source>
</evidence>
<evidence type="ECO:0000256" key="5">
    <source>
        <dbReference type="ARBA" id="ARBA00022692"/>
    </source>
</evidence>
<evidence type="ECO:0000256" key="11">
    <source>
        <dbReference type="ARBA" id="ARBA00023303"/>
    </source>
</evidence>
<evidence type="ECO:0000256" key="9">
    <source>
        <dbReference type="ARBA" id="ARBA00023136"/>
    </source>
</evidence>
<reference evidence="13 14" key="1">
    <citation type="submission" date="2020-04" db="EMBL/GenBank/DDBJ databases">
        <authorList>
            <person name="Wallbank WR R."/>
            <person name="Pardo Diaz C."/>
            <person name="Kozak K."/>
            <person name="Martin S."/>
            <person name="Jiggins C."/>
            <person name="Moest M."/>
            <person name="Warren A I."/>
            <person name="Byers J.R.P. K."/>
            <person name="Montejo-Kovacevich G."/>
            <person name="Yen C E."/>
        </authorList>
    </citation>
    <scope>NUCLEOTIDE SEQUENCE [LARGE SCALE GENOMIC DNA]</scope>
</reference>
<evidence type="ECO:0000256" key="10">
    <source>
        <dbReference type="ARBA" id="ARBA00023201"/>
    </source>
</evidence>
<dbReference type="GO" id="GO:0016020">
    <property type="term" value="C:membrane"/>
    <property type="evidence" value="ECO:0007669"/>
    <property type="project" value="UniProtKB-SubCell"/>
</dbReference>